<dbReference type="Proteomes" id="UP001642409">
    <property type="component" value="Unassembled WGS sequence"/>
</dbReference>
<reference evidence="1 2" key="1">
    <citation type="submission" date="2024-07" db="EMBL/GenBank/DDBJ databases">
        <authorList>
            <person name="Akdeniz Z."/>
        </authorList>
    </citation>
    <scope>NUCLEOTIDE SEQUENCE [LARGE SCALE GENOMIC DNA]</scope>
</reference>
<comment type="caution">
    <text evidence="1">The sequence shown here is derived from an EMBL/GenBank/DDBJ whole genome shotgun (WGS) entry which is preliminary data.</text>
</comment>
<evidence type="ECO:0000313" key="1">
    <source>
        <dbReference type="EMBL" id="CAL6033276.1"/>
    </source>
</evidence>
<accession>A0ABP1JAF6</accession>
<dbReference type="EMBL" id="CAXDID020000125">
    <property type="protein sequence ID" value="CAL6033276.1"/>
    <property type="molecule type" value="Genomic_DNA"/>
</dbReference>
<protein>
    <submittedName>
        <fullName evidence="1">Hypothetical_protein</fullName>
    </submittedName>
</protein>
<name>A0ABP1JAF6_9EUKA</name>
<keyword evidence="2" id="KW-1185">Reference proteome</keyword>
<gene>
    <name evidence="1" type="ORF">HINF_LOCUS34888</name>
</gene>
<sequence length="135" mass="15633">MNKNQKIQKSPLDGIEPSTLRLTAARSNQLSYGGARNRILFITSIIQNYLQVTNRLSSQIKLVNMQSKQVVYTLKHNYQIQKNVICLAKYDKKVIHDTLQKFSDELKIFAPSPKELSTGFEDLQIEFRHFDESDE</sequence>
<organism evidence="1 2">
    <name type="scientific">Hexamita inflata</name>
    <dbReference type="NCBI Taxonomy" id="28002"/>
    <lineage>
        <taxon>Eukaryota</taxon>
        <taxon>Metamonada</taxon>
        <taxon>Diplomonadida</taxon>
        <taxon>Hexamitidae</taxon>
        <taxon>Hexamitinae</taxon>
        <taxon>Hexamita</taxon>
    </lineage>
</organism>
<evidence type="ECO:0000313" key="2">
    <source>
        <dbReference type="Proteomes" id="UP001642409"/>
    </source>
</evidence>
<proteinExistence type="predicted"/>